<name>A0ABS9EPH0_9BACT</name>
<accession>A0ABS9EPH0</accession>
<dbReference type="Proteomes" id="UP001200430">
    <property type="component" value="Unassembled WGS sequence"/>
</dbReference>
<sequence>MIRLAKPNIKVEGDRIMLSTKRCAAFFGVTSKTMSEWKRSGCPQAGRGWWDPEEVYRWRCGLETDSPDNDGNWQAVKLKAEAEYRKAKAAQEEIRLKVLEGRYIPFEQVEDAWADRLVICRTNMFGWVNTLPPLLEGMSRTEMEKILGEEIRIIWEGYSRDGPFTPAGKKEKEVVR</sequence>
<dbReference type="Gene3D" id="1.10.10.10">
    <property type="entry name" value="Winged helix-like DNA-binding domain superfamily/Winged helix DNA-binding domain"/>
    <property type="match status" value="1"/>
</dbReference>
<dbReference type="RefSeq" id="WP_236099804.1">
    <property type="nucleotide sequence ID" value="NZ_JAKGUD010000010.1"/>
</dbReference>
<comment type="caution">
    <text evidence="1">The sequence shown here is derived from an EMBL/GenBank/DDBJ whole genome shotgun (WGS) entry which is preliminary data.</text>
</comment>
<evidence type="ECO:0000313" key="2">
    <source>
        <dbReference type="Proteomes" id="UP001200430"/>
    </source>
</evidence>
<dbReference type="InterPro" id="IPR036388">
    <property type="entry name" value="WH-like_DNA-bd_sf"/>
</dbReference>
<organism evidence="1 2">
    <name type="scientific">Dethiosulfovibrio marinus</name>
    <dbReference type="NCBI Taxonomy" id="133532"/>
    <lineage>
        <taxon>Bacteria</taxon>
        <taxon>Thermotogati</taxon>
        <taxon>Synergistota</taxon>
        <taxon>Synergistia</taxon>
        <taxon>Synergistales</taxon>
        <taxon>Dethiosulfovibrionaceae</taxon>
        <taxon>Dethiosulfovibrio</taxon>
    </lineage>
</organism>
<keyword evidence="2" id="KW-1185">Reference proteome</keyword>
<evidence type="ECO:0000313" key="1">
    <source>
        <dbReference type="EMBL" id="MCF4143099.1"/>
    </source>
</evidence>
<proteinExistence type="predicted"/>
<dbReference type="EMBL" id="JAKGUD010000010">
    <property type="protein sequence ID" value="MCF4143099.1"/>
    <property type="molecule type" value="Genomic_DNA"/>
</dbReference>
<protein>
    <submittedName>
        <fullName evidence="1">Terminase small subunit</fullName>
    </submittedName>
</protein>
<gene>
    <name evidence="1" type="ORF">L2W38_09775</name>
</gene>
<reference evidence="1 2" key="1">
    <citation type="submission" date="2022-01" db="EMBL/GenBank/DDBJ databases">
        <title>Dethiosulfovibrio faecalis sp. nov., a novel proteolytic, non-sulfur-reducing bacterium isolated from a marine aquaculture solid waste bioreactor.</title>
        <authorList>
            <person name="Grabowski S."/>
            <person name="Apolinario E."/>
            <person name="Schneider N."/>
            <person name="Marshall C.W."/>
            <person name="Sowers K.R."/>
        </authorList>
    </citation>
    <scope>NUCLEOTIDE SEQUENCE [LARGE SCALE GENOMIC DNA]</scope>
    <source>
        <strain evidence="1 2">DSM 12537</strain>
    </source>
</reference>